<reference evidence="3 4" key="1">
    <citation type="submission" date="2019-03" db="EMBL/GenBank/DDBJ databases">
        <authorList>
            <person name="Yang Y."/>
        </authorList>
    </citation>
    <scope>NUCLEOTIDE SEQUENCE [LARGE SCALE GENOMIC DNA]</scope>
    <source>
        <strain evidence="3 4">ASL-1</strain>
    </source>
</reference>
<dbReference type="OrthoDB" id="2388036at2"/>
<keyword evidence="1" id="KW-0812">Transmembrane</keyword>
<dbReference type="InterPro" id="IPR018604">
    <property type="entry name" value="YycI-like"/>
</dbReference>
<keyword evidence="4" id="KW-1185">Reference proteome</keyword>
<feature type="domain" description="Regulatory protein YycH-like" evidence="2">
    <location>
        <begin position="44"/>
        <end position="262"/>
    </location>
</feature>
<dbReference type="Gene3D" id="3.30.310.160">
    <property type="entry name" value="YycH protein, domain 2"/>
    <property type="match status" value="1"/>
</dbReference>
<dbReference type="AlphaFoldDB" id="A0A4Y8LGK0"/>
<comment type="caution">
    <text evidence="3">The sequence shown here is derived from an EMBL/GenBank/DDBJ whole genome shotgun (WGS) entry which is preliminary data.</text>
</comment>
<evidence type="ECO:0000256" key="1">
    <source>
        <dbReference type="SAM" id="Phobius"/>
    </source>
</evidence>
<dbReference type="InterPro" id="IPR042274">
    <property type="entry name" value="YycH/YycI_2"/>
</dbReference>
<gene>
    <name evidence="3" type="ORF">E2626_07765</name>
</gene>
<feature type="transmembrane region" description="Helical" evidence="1">
    <location>
        <begin position="12"/>
        <end position="29"/>
    </location>
</feature>
<dbReference type="GO" id="GO:0016020">
    <property type="term" value="C:membrane"/>
    <property type="evidence" value="ECO:0007669"/>
    <property type="project" value="InterPro"/>
</dbReference>
<dbReference type="Proteomes" id="UP000297776">
    <property type="component" value="Unassembled WGS sequence"/>
</dbReference>
<accession>A0A4Y8LGK0</accession>
<dbReference type="Pfam" id="PF09648">
    <property type="entry name" value="YycI"/>
    <property type="match status" value="1"/>
</dbReference>
<dbReference type="EMBL" id="SORX01000004">
    <property type="protein sequence ID" value="TFE01463.1"/>
    <property type="molecule type" value="Genomic_DNA"/>
</dbReference>
<organism evidence="3 4">
    <name type="scientific">Jeotgalibacillus salarius</name>
    <dbReference type="NCBI Taxonomy" id="546023"/>
    <lineage>
        <taxon>Bacteria</taxon>
        <taxon>Bacillati</taxon>
        <taxon>Bacillota</taxon>
        <taxon>Bacilli</taxon>
        <taxon>Bacillales</taxon>
        <taxon>Caryophanaceae</taxon>
        <taxon>Jeotgalibacillus</taxon>
    </lineage>
</organism>
<keyword evidence="1" id="KW-1133">Transmembrane helix</keyword>
<evidence type="ECO:0000313" key="4">
    <source>
        <dbReference type="Proteomes" id="UP000297776"/>
    </source>
</evidence>
<name>A0A4Y8LGK0_9BACL</name>
<proteinExistence type="predicted"/>
<keyword evidence="1" id="KW-0472">Membrane</keyword>
<evidence type="ECO:0000259" key="2">
    <source>
        <dbReference type="Pfam" id="PF09648"/>
    </source>
</evidence>
<sequence>MRLDWSKTKTIFIVVFLILDIFLFILFVQKYEDSQLEIIGDLSTTERIADENVTLGELPDADDSRPYLNAEFSLFMNSDIQGLEGQSATIREGQILSSILSDPIAIADPENPEELNEQIEDYVLYGDQYTFWDYDEEDNQLIYFQTFEDFTLYYNLNAQIAVQLNENNEAISYEQTHLTSLEEFTEEQQLREPRAVLETFYDRNLIQPNSTAVNLQLGYYPLFVQEAGSDSGDGATQVLTPTWKMTIENENGDRNELFMNAVDGSIFDMSQVNLDFEQLEENDETAE</sequence>
<protein>
    <recommendedName>
        <fullName evidence="2">Regulatory protein YycH-like domain-containing protein</fullName>
    </recommendedName>
</protein>
<evidence type="ECO:0000313" key="3">
    <source>
        <dbReference type="EMBL" id="TFE01463.1"/>
    </source>
</evidence>